<evidence type="ECO:0000256" key="4">
    <source>
        <dbReference type="ARBA" id="ARBA00023029"/>
    </source>
</evidence>
<dbReference type="PROSITE" id="PS50880">
    <property type="entry name" value="TOPRIM"/>
    <property type="match status" value="1"/>
</dbReference>
<evidence type="ECO:0000313" key="14">
    <source>
        <dbReference type="EMBL" id="BBF23595.1"/>
    </source>
</evidence>
<evidence type="ECO:0000256" key="6">
    <source>
        <dbReference type="ARBA" id="ARBA00023235"/>
    </source>
</evidence>
<dbReference type="GO" id="GO:0006281">
    <property type="term" value="P:DNA repair"/>
    <property type="evidence" value="ECO:0007669"/>
    <property type="project" value="TreeGrafter"/>
</dbReference>
<dbReference type="GO" id="GO:0006310">
    <property type="term" value="P:DNA recombination"/>
    <property type="evidence" value="ECO:0007669"/>
    <property type="project" value="TreeGrafter"/>
</dbReference>
<dbReference type="PANTHER" id="PTHR11390:SF21">
    <property type="entry name" value="DNA TOPOISOMERASE 3-ALPHA"/>
    <property type="match status" value="1"/>
</dbReference>
<feature type="compositionally biased region" description="Low complexity" evidence="11">
    <location>
        <begin position="226"/>
        <end position="235"/>
    </location>
</feature>
<comment type="catalytic activity">
    <reaction evidence="1">
        <text>ATP-independent breakage of single-stranded DNA, followed by passage and rejoining.</text>
        <dbReference type="EC" id="5.6.2.1"/>
    </reaction>
</comment>
<dbReference type="KEGG" id="sutt:SUTMEG_14860"/>
<dbReference type="SUPFAM" id="SSF56712">
    <property type="entry name" value="Prokaryotic type I DNA topoisomerase"/>
    <property type="match status" value="1"/>
</dbReference>
<comment type="similarity">
    <text evidence="2">Belongs to the type IA topoisomerase family.</text>
</comment>
<dbReference type="InterPro" id="IPR013824">
    <property type="entry name" value="Topo_IA_cen_sub1"/>
</dbReference>
<evidence type="ECO:0000259" key="12">
    <source>
        <dbReference type="PROSITE" id="PS50880"/>
    </source>
</evidence>
<keyword evidence="4" id="KW-0799">Topoisomerase</keyword>
<feature type="region of interest" description="Disordered" evidence="11">
    <location>
        <begin position="189"/>
        <end position="238"/>
    </location>
</feature>
<dbReference type="InterPro" id="IPR006171">
    <property type="entry name" value="TOPRIM_dom"/>
</dbReference>
<dbReference type="GO" id="GO:0043597">
    <property type="term" value="C:cytoplasmic replication fork"/>
    <property type="evidence" value="ECO:0007669"/>
    <property type="project" value="TreeGrafter"/>
</dbReference>
<dbReference type="Gene3D" id="2.70.20.10">
    <property type="entry name" value="Topoisomerase I, domain 3"/>
    <property type="match status" value="1"/>
</dbReference>
<dbReference type="Gene3D" id="3.40.50.140">
    <property type="match status" value="1"/>
</dbReference>
<dbReference type="SMART" id="SM00493">
    <property type="entry name" value="TOPRIM"/>
    <property type="match status" value="1"/>
</dbReference>
<protein>
    <recommendedName>
        <fullName evidence="3">DNA topoisomerase</fullName>
        <ecNumber evidence="3">5.6.2.1</ecNumber>
    </recommendedName>
    <alternativeName>
        <fullName evidence="10">Omega-protein</fullName>
    </alternativeName>
    <alternativeName>
        <fullName evidence="9">Relaxing enzyme</fullName>
    </alternativeName>
    <alternativeName>
        <fullName evidence="7">Swivelase</fullName>
    </alternativeName>
    <alternativeName>
        <fullName evidence="8">Untwisting enzyme</fullName>
    </alternativeName>
</protein>
<evidence type="ECO:0000256" key="11">
    <source>
        <dbReference type="SAM" id="MobiDB-lite"/>
    </source>
</evidence>
<keyword evidence="6 14" id="KW-0413">Isomerase</keyword>
<evidence type="ECO:0000256" key="9">
    <source>
        <dbReference type="ARBA" id="ARBA00032235"/>
    </source>
</evidence>
<keyword evidence="15" id="KW-1185">Reference proteome</keyword>
<dbReference type="PRINTS" id="PR00417">
    <property type="entry name" value="PRTPISMRASEI"/>
</dbReference>
<dbReference type="Proteomes" id="UP000271003">
    <property type="component" value="Chromosome"/>
</dbReference>
<feature type="domain" description="Toprim" evidence="12">
    <location>
        <begin position="3"/>
        <end position="144"/>
    </location>
</feature>
<dbReference type="InterPro" id="IPR003602">
    <property type="entry name" value="Topo_IA_DNA-bd_dom"/>
</dbReference>
<feature type="region of interest" description="Disordered" evidence="11">
    <location>
        <begin position="511"/>
        <end position="551"/>
    </location>
</feature>
<dbReference type="PANTHER" id="PTHR11390">
    <property type="entry name" value="PROKARYOTIC DNA TOPOISOMERASE"/>
    <property type="match status" value="1"/>
</dbReference>
<keyword evidence="5" id="KW-0238">DNA-binding</keyword>
<evidence type="ECO:0000256" key="8">
    <source>
        <dbReference type="ARBA" id="ARBA00031985"/>
    </source>
</evidence>
<evidence type="ECO:0000256" key="1">
    <source>
        <dbReference type="ARBA" id="ARBA00000213"/>
    </source>
</evidence>
<evidence type="ECO:0000256" key="2">
    <source>
        <dbReference type="ARBA" id="ARBA00009446"/>
    </source>
</evidence>
<evidence type="ECO:0000256" key="3">
    <source>
        <dbReference type="ARBA" id="ARBA00012891"/>
    </source>
</evidence>
<dbReference type="RefSeq" id="WP_232008761.1">
    <property type="nucleotide sequence ID" value="NZ_AP018786.1"/>
</dbReference>
<accession>A0A2Z6IAP2</accession>
<evidence type="ECO:0000313" key="15">
    <source>
        <dbReference type="Proteomes" id="UP000271003"/>
    </source>
</evidence>
<proteinExistence type="inferred from homology"/>
<dbReference type="InterPro" id="IPR013825">
    <property type="entry name" value="Topo_IA_cen_sub2"/>
</dbReference>
<dbReference type="CDD" id="cd03362">
    <property type="entry name" value="TOPRIM_TopoIA_TopoIII"/>
    <property type="match status" value="1"/>
</dbReference>
<evidence type="ECO:0000259" key="13">
    <source>
        <dbReference type="PROSITE" id="PS52039"/>
    </source>
</evidence>
<dbReference type="PROSITE" id="PS52039">
    <property type="entry name" value="TOPO_IA_2"/>
    <property type="match status" value="1"/>
</dbReference>
<dbReference type="Pfam" id="PF01131">
    <property type="entry name" value="Topoisom_bac"/>
    <property type="match status" value="1"/>
</dbReference>
<dbReference type="CDD" id="cd00186">
    <property type="entry name" value="TOP1Ac"/>
    <property type="match status" value="1"/>
</dbReference>
<sequence>MSHTLYIAEKPSVARAIAAELGVLRREEGALVCRGNTVVTWCFGHLLEQAEPDAYLTGTPSGKNGKKPWRLEDLPILPKTWKMLPKREKGAAAQLSKIGKLLKEASMVVHAGDPDREGQLLVDEVLEHFRSRLPVKRFWVSAVDPASIRKGLANLKENRNYAGMRDAARGRSRADWLLGMNLSRVYTLTNPGPSSEDASGDSPAPAHAPSYGSSYGRRPKARSGRFSKSSEFSKYSKGRSRAPSNLIAVGRVQTPALAMVARRDYAVRHFVPVPFWRMAADLEKTGIVFRAAWKPAPGQPGMDEEGKRLIDIALGRALYEKLKAEKEARVLSAATKRKKAYPPKAYTLADIQIEANRLYGFGADETLSLCQALYEKHKVASYPRTDCGYLPRSQHAEAPKVLEAIAKTCPAAAKAVAAANPALVSPTFNDAKVTAHHGIVPVANSVDPAALSEKEKKIYRLIARRYVAQFFPVHEYDETRAEFAIGGETFAAKGRVVVVCGWKALFEKPEKPENRSGASARTTRRATEKAGESDEAETDASGAKSDEDRYAKQRLPELVKGELVPVRELIGTESQTEPPAYFTEGTLIAAMENIWRSFDDPHIQAKLKEAGGIGTPATRAAIIKELQRKGYLVAEGKHLHCTPEGRNVLLQASPKVRSAAMTAAFETKLALVEAGEYALDAFVAEFEAFVAEEVKRRKGA</sequence>
<evidence type="ECO:0000256" key="5">
    <source>
        <dbReference type="ARBA" id="ARBA00023125"/>
    </source>
</evidence>
<dbReference type="GO" id="GO:0003677">
    <property type="term" value="F:DNA binding"/>
    <property type="evidence" value="ECO:0007669"/>
    <property type="project" value="UniProtKB-KW"/>
</dbReference>
<dbReference type="Gene3D" id="1.10.460.10">
    <property type="entry name" value="Topoisomerase I, domain 2"/>
    <property type="match status" value="1"/>
</dbReference>
<dbReference type="InterPro" id="IPR003601">
    <property type="entry name" value="Topo_IA_2"/>
</dbReference>
<dbReference type="InterPro" id="IPR023405">
    <property type="entry name" value="Topo_IA_core_domain"/>
</dbReference>
<dbReference type="AlphaFoldDB" id="A0A2Z6IAP2"/>
<dbReference type="Pfam" id="PF01751">
    <property type="entry name" value="Toprim"/>
    <property type="match status" value="1"/>
</dbReference>
<dbReference type="Gene3D" id="1.10.290.10">
    <property type="entry name" value="Topoisomerase I, domain 4"/>
    <property type="match status" value="1"/>
</dbReference>
<dbReference type="EC" id="5.6.2.1" evidence="3"/>
<dbReference type="SMART" id="SM00437">
    <property type="entry name" value="TOP1Ac"/>
    <property type="match status" value="1"/>
</dbReference>
<dbReference type="EMBL" id="AP018786">
    <property type="protein sequence ID" value="BBF23595.1"/>
    <property type="molecule type" value="Genomic_DNA"/>
</dbReference>
<dbReference type="GO" id="GO:0003917">
    <property type="term" value="F:DNA topoisomerase type I (single strand cut, ATP-independent) activity"/>
    <property type="evidence" value="ECO:0007669"/>
    <property type="project" value="UniProtKB-EC"/>
</dbReference>
<dbReference type="InterPro" id="IPR013497">
    <property type="entry name" value="Topo_IA_cen"/>
</dbReference>
<dbReference type="InterPro" id="IPR034144">
    <property type="entry name" value="TOPRIM_TopoIII"/>
</dbReference>
<dbReference type="GO" id="GO:0006265">
    <property type="term" value="P:DNA topological change"/>
    <property type="evidence" value="ECO:0007669"/>
    <property type="project" value="InterPro"/>
</dbReference>
<name>A0A2Z6IAP2_9BURK</name>
<dbReference type="InterPro" id="IPR000380">
    <property type="entry name" value="Topo_IA"/>
</dbReference>
<organism evidence="14 15">
    <name type="scientific">Sutterella megalosphaeroides</name>
    <dbReference type="NCBI Taxonomy" id="2494234"/>
    <lineage>
        <taxon>Bacteria</taxon>
        <taxon>Pseudomonadati</taxon>
        <taxon>Pseudomonadota</taxon>
        <taxon>Betaproteobacteria</taxon>
        <taxon>Burkholderiales</taxon>
        <taxon>Sutterellaceae</taxon>
        <taxon>Sutterella</taxon>
    </lineage>
</organism>
<gene>
    <name evidence="14" type="ORF">SUTMEG_14860</name>
</gene>
<reference evidence="14 15" key="1">
    <citation type="journal article" date="2018" name="Int. J. Syst. Evol. Microbiol.">
        <title>Mesosutterella multiformis gen. nov., sp. nov., a member of the family Sutterellaceae and Sutterella megalosphaeroides sp. nov., isolated from human faeces.</title>
        <authorList>
            <person name="Sakamoto M."/>
            <person name="Ikeyama N."/>
            <person name="Kunihiro T."/>
            <person name="Iino T."/>
            <person name="Yuki M."/>
            <person name="Ohkuma M."/>
        </authorList>
    </citation>
    <scope>NUCLEOTIDE SEQUENCE [LARGE SCALE GENOMIC DNA]</scope>
    <source>
        <strain evidence="14 15">6FBBBH3</strain>
    </source>
</reference>
<feature type="domain" description="Topo IA-type catalytic" evidence="13">
    <location>
        <begin position="161"/>
        <end position="695"/>
    </location>
</feature>
<evidence type="ECO:0000256" key="10">
    <source>
        <dbReference type="ARBA" id="ARBA00032877"/>
    </source>
</evidence>
<dbReference type="InterPro" id="IPR013826">
    <property type="entry name" value="Topo_IA_cen_sub3"/>
</dbReference>
<dbReference type="SMART" id="SM00436">
    <property type="entry name" value="TOP1Bc"/>
    <property type="match status" value="1"/>
</dbReference>
<evidence type="ECO:0000256" key="7">
    <source>
        <dbReference type="ARBA" id="ARBA00030003"/>
    </source>
</evidence>